<evidence type="ECO:0000256" key="1">
    <source>
        <dbReference type="SAM" id="MobiDB-lite"/>
    </source>
</evidence>
<dbReference type="GeneID" id="3638534"/>
<dbReference type="GO" id="GO:0036180">
    <property type="term" value="P:filamentous growth of a population of unicellular organisms in response to biotic stimulus"/>
    <property type="evidence" value="ECO:0000315"/>
    <property type="project" value="CGD"/>
</dbReference>
<dbReference type="PROSITE" id="PS50048">
    <property type="entry name" value="ZN2_CY6_FUNGAL_2"/>
    <property type="match status" value="1"/>
</dbReference>
<keyword evidence="5" id="KW-1185">Reference proteome</keyword>
<reference evidence="4 5" key="2">
    <citation type="journal article" date="2007" name="Genome Biol.">
        <title>Assembly of the Candida albicans genome into sixteen supercontigs aligned on the eight chromosomes.</title>
        <authorList>
            <person name="van het Hoog M."/>
            <person name="Rast T.J."/>
            <person name="Martchenko M."/>
            <person name="Grindle S."/>
            <person name="Dignard D."/>
            <person name="Hogues H."/>
            <person name="Cuomo C."/>
            <person name="Berriman M."/>
            <person name="Scherer S."/>
            <person name="Magee B.B."/>
            <person name="Whiteway M."/>
            <person name="Chibana H."/>
            <person name="Nantel A."/>
            <person name="Magee P.T."/>
        </authorList>
    </citation>
    <scope>GENOME REANNOTATION</scope>
    <source>
        <strain evidence="5">SC5314 / ATCC MYA-2876</strain>
    </source>
</reference>
<organism evidence="4 5">
    <name type="scientific">Candida albicans (strain SC5314 / ATCC MYA-2876)</name>
    <name type="common">Yeast</name>
    <dbReference type="NCBI Taxonomy" id="237561"/>
    <lineage>
        <taxon>Eukaryota</taxon>
        <taxon>Fungi</taxon>
        <taxon>Dikarya</taxon>
        <taxon>Ascomycota</taxon>
        <taxon>Saccharomycotina</taxon>
        <taxon>Pichiomycetes</taxon>
        <taxon>Debaryomycetaceae</taxon>
        <taxon>Candida/Lodderomyces clade</taxon>
        <taxon>Candida</taxon>
    </lineage>
</organism>
<gene>
    <name evidence="3 4" type="primary">ZFU2</name>
    <name evidence="4" type="ordered locus">CAALFM_C307200CA</name>
    <name evidence="3" type="ordered locus">orf19.14073</name>
</gene>
<evidence type="ECO:0000313" key="5">
    <source>
        <dbReference type="Proteomes" id="UP000000559"/>
    </source>
</evidence>
<evidence type="ECO:0000313" key="3">
    <source>
        <dbReference type="CGD" id="CAL0000178818"/>
    </source>
</evidence>
<dbReference type="Proteomes" id="UP000000559">
    <property type="component" value="Chromosome 3"/>
</dbReference>
<dbReference type="GO" id="GO:0010811">
    <property type="term" value="P:positive regulation of cell-substrate adhesion"/>
    <property type="evidence" value="ECO:0000315"/>
    <property type="project" value="CGD"/>
</dbReference>
<dbReference type="GO" id="GO:0006357">
    <property type="term" value="P:regulation of transcription by RNA polymerase II"/>
    <property type="evidence" value="ECO:0000315"/>
    <property type="project" value="CGD"/>
</dbReference>
<dbReference type="InterPro" id="IPR036864">
    <property type="entry name" value="Zn2-C6_fun-type_DNA-bd_sf"/>
</dbReference>
<dbReference type="RefSeq" id="XP_019330887.1">
    <property type="nucleotide sequence ID" value="XM_019475342.1"/>
</dbReference>
<dbReference type="GO" id="GO:0044180">
    <property type="term" value="P:filamentous growth of a unicellular organism"/>
    <property type="evidence" value="ECO:0000315"/>
    <property type="project" value="CGD"/>
</dbReference>
<dbReference type="CDD" id="cd00067">
    <property type="entry name" value="GAL4"/>
    <property type="match status" value="1"/>
</dbReference>
<proteinExistence type="predicted"/>
<name>A0A1D8PKQ8_CANAL</name>
<dbReference type="STRING" id="237561.A0A1D8PKQ8"/>
<evidence type="ECO:0000313" key="4">
    <source>
        <dbReference type="EMBL" id="AOW28722.1"/>
    </source>
</evidence>
<dbReference type="EMBL" id="CP017625">
    <property type="protein sequence ID" value="AOW28722.1"/>
    <property type="molecule type" value="Genomic_DNA"/>
</dbReference>
<dbReference type="GO" id="GO:0000981">
    <property type="term" value="F:DNA-binding transcription factor activity, RNA polymerase II-specific"/>
    <property type="evidence" value="ECO:0000318"/>
    <property type="project" value="GO_Central"/>
</dbReference>
<dbReference type="InterPro" id="IPR052400">
    <property type="entry name" value="Zn2-C6_fungal_TF"/>
</dbReference>
<reference evidence="4 5" key="1">
    <citation type="journal article" date="2004" name="Proc. Natl. Acad. Sci. U.S.A.">
        <title>The diploid genome sequence of Candida albicans.</title>
        <authorList>
            <person name="Jones T."/>
            <person name="Federspiel N.A."/>
            <person name="Chibana H."/>
            <person name="Dungan J."/>
            <person name="Kalman S."/>
            <person name="Magee B.B."/>
            <person name="Newport G."/>
            <person name="Thorstenson Y.R."/>
            <person name="Agabian N."/>
            <person name="Magee P.T."/>
            <person name="Davis R.W."/>
            <person name="Scherer S."/>
        </authorList>
    </citation>
    <scope>NUCLEOTIDE SEQUENCE [LARGE SCALE GENOMIC DNA]</scope>
    <source>
        <strain evidence="5">SC5314 / ATCC MYA-2876</strain>
    </source>
</reference>
<dbReference type="GO" id="GO:1900443">
    <property type="term" value="P:regulation of filamentous growth of a population of unicellular organisms in response to biotic stimulus"/>
    <property type="evidence" value="ECO:0000315"/>
    <property type="project" value="CGD"/>
</dbReference>
<dbReference type="PANTHER" id="PTHR47657">
    <property type="entry name" value="STEROL REGULATORY ELEMENT-BINDING PROTEIN ECM22"/>
    <property type="match status" value="1"/>
</dbReference>
<feature type="region of interest" description="Disordered" evidence="1">
    <location>
        <begin position="79"/>
        <end position="101"/>
    </location>
</feature>
<accession>A0A1D8PKQ8</accession>
<dbReference type="OrthoDB" id="4023759at2759"/>
<protein>
    <submittedName>
        <fullName evidence="4">Zfu2p</fullName>
    </submittedName>
</protein>
<dbReference type="AlphaFoldDB" id="A0A1D8PKQ8"/>
<dbReference type="eggNOG" id="ENOG502R6NR">
    <property type="taxonomic scope" value="Eukaryota"/>
</dbReference>
<dbReference type="CGD" id="CAL0000178818">
    <property type="gene designation" value="ZFU2"/>
</dbReference>
<sequence>MSKRRTVKRSRNGCLSCKKLRIKCDESKPTCEYCLHTNRQCIYTIPKLQEYLDTFTSSSDLLEAISNCEELLSSTTSTGSVTTNTTNTTTTTTTTSINNNNNTTIMTEYSSPVEKDHLHRELILTQPTTILGISKFELKLLKFYDYQCISMFSYGHNQEIHNTWKYKVPHLFIQSQLVRNSIFALASMVLQSTITPAFNDSLQIAQIQNNLFNSTLEYFLDVLNQTKSIINGCPETIDFQNVTTAKELTVSSTILFTILAINPNRLLPLISFDKSQSDFISISKGVVMIIAKASPIVFGSDLIGIIYYGTLNGVNPPNLNNPTFPIIKNLINDLNNNNNNIYDYSSSTYELLYESLDILNKGMYATQSFEFPVPFFRWINLISDDFRQLLYDQDEFALRLLFVFSSLCLYAGFSLNDEFNIWKDFIDWYKHDQEGKYNGQFKYLMDGKLYQLIIVEKKRCNKFKEFPELDVN</sequence>
<reference evidence="4 5" key="3">
    <citation type="journal article" date="2013" name="Genome Biol.">
        <title>Assembly of a phased diploid Candida albicans genome facilitates allele-specific measurements and provides a simple model for repeat and indel structure.</title>
        <authorList>
            <person name="Muzzey D."/>
            <person name="Schwartz K."/>
            <person name="Weissman J.S."/>
            <person name="Sherlock G."/>
        </authorList>
    </citation>
    <scope>NUCLEOTIDE SEQUENCE [LARGE SCALE GENOMIC DNA]</scope>
    <source>
        <strain evidence="5">SC5314 / ATCC MYA-2876</strain>
    </source>
</reference>
<dbReference type="PROSITE" id="PS00463">
    <property type="entry name" value="ZN2_CY6_FUNGAL_1"/>
    <property type="match status" value="1"/>
</dbReference>
<evidence type="ECO:0000259" key="2">
    <source>
        <dbReference type="PROSITE" id="PS50048"/>
    </source>
</evidence>
<dbReference type="PANTHER" id="PTHR47657:SF7">
    <property type="entry name" value="STEROL REGULATORY ELEMENT-BINDING PROTEIN ECM22"/>
    <property type="match status" value="1"/>
</dbReference>
<dbReference type="Gene3D" id="4.10.240.10">
    <property type="entry name" value="Zn(2)-C6 fungal-type DNA-binding domain"/>
    <property type="match status" value="1"/>
</dbReference>
<dbReference type="InterPro" id="IPR001138">
    <property type="entry name" value="Zn2Cys6_DnaBD"/>
</dbReference>
<feature type="domain" description="Zn(2)-C6 fungal-type" evidence="2">
    <location>
        <begin position="13"/>
        <end position="43"/>
    </location>
</feature>
<dbReference type="GO" id="GO:0044011">
    <property type="term" value="P:single-species biofilm formation on inanimate substrate"/>
    <property type="evidence" value="ECO:0000315"/>
    <property type="project" value="CGD"/>
</dbReference>
<dbReference type="Pfam" id="PF00172">
    <property type="entry name" value="Zn_clus"/>
    <property type="match status" value="1"/>
</dbReference>
<dbReference type="GO" id="GO:1900189">
    <property type="term" value="P:positive regulation of cell adhesion involved in single-species biofilm formation"/>
    <property type="evidence" value="ECO:0000315"/>
    <property type="project" value="CGD"/>
</dbReference>
<dbReference type="SUPFAM" id="SSF57701">
    <property type="entry name" value="Zn2/Cys6 DNA-binding domain"/>
    <property type="match status" value="1"/>
</dbReference>
<dbReference type="OMA" id="NDEFNIW"/>
<dbReference type="SMART" id="SM00066">
    <property type="entry name" value="GAL4"/>
    <property type="match status" value="1"/>
</dbReference>
<dbReference type="GO" id="GO:0044010">
    <property type="term" value="P:single-species biofilm formation"/>
    <property type="evidence" value="ECO:0000315"/>
    <property type="project" value="CGD"/>
</dbReference>
<dbReference type="VEuPathDB" id="FungiDB:C3_07200C_A"/>
<dbReference type="KEGG" id="cal:CAALFM_C307200CA"/>
<dbReference type="GO" id="GO:0008270">
    <property type="term" value="F:zinc ion binding"/>
    <property type="evidence" value="ECO:0007669"/>
    <property type="project" value="InterPro"/>
</dbReference>
<dbReference type="InParanoid" id="A0A1D8PKQ8"/>